<accession>A0A7W8QK67</accession>
<evidence type="ECO:0000313" key="1">
    <source>
        <dbReference type="EMBL" id="MBB5431280.1"/>
    </source>
</evidence>
<dbReference type="Proteomes" id="UP000572635">
    <property type="component" value="Unassembled WGS sequence"/>
</dbReference>
<reference evidence="1 2" key="1">
    <citation type="submission" date="2020-08" db="EMBL/GenBank/DDBJ databases">
        <title>Sequencing the genomes of 1000 actinobacteria strains.</title>
        <authorList>
            <person name="Klenk H.-P."/>
        </authorList>
    </citation>
    <scope>NUCLEOTIDE SEQUENCE [LARGE SCALE GENOMIC DNA]</scope>
    <source>
        <strain evidence="1 2">DSM 44551</strain>
    </source>
</reference>
<dbReference type="AlphaFoldDB" id="A0A7W8QK67"/>
<dbReference type="RefSeq" id="WP_184390762.1">
    <property type="nucleotide sequence ID" value="NZ_BAAAJD010000007.1"/>
</dbReference>
<sequence>MTVHIISTGLSILGFFRLPTSTKYSKAEIPDAALVGKAWTENRLHCPATQERLEQDLESAFGVDSGDNSPQRDAFRRTAEELHAAVWPTIPKVSAEFDTLRVAEDRGSSDVHVFIASHTPDGLTAAVWNAIAVAGGDVDRIVFLPDLDVATRWRRSADSNVLIIQLKGMDAVTAAGFHEPMRVLGLLGRMLVGDRPRGLENLASEDEKVMFQLSGGYKAAIPYLLALAEWVRSVGTREVQAVVRFEDAEDDRRILLPLRRFDIDDVRDELAEFDGDGLRETDNGLRLLDGYAYEPASRGDRLTGFGTGMKAMFGDAEEASR</sequence>
<organism evidence="1 2">
    <name type="scientific">Nocardiopsis composta</name>
    <dbReference type="NCBI Taxonomy" id="157465"/>
    <lineage>
        <taxon>Bacteria</taxon>
        <taxon>Bacillati</taxon>
        <taxon>Actinomycetota</taxon>
        <taxon>Actinomycetes</taxon>
        <taxon>Streptosporangiales</taxon>
        <taxon>Nocardiopsidaceae</taxon>
        <taxon>Nocardiopsis</taxon>
    </lineage>
</organism>
<keyword evidence="2" id="KW-1185">Reference proteome</keyword>
<dbReference type="EMBL" id="JACHDB010000001">
    <property type="protein sequence ID" value="MBB5431280.1"/>
    <property type="molecule type" value="Genomic_DNA"/>
</dbReference>
<protein>
    <submittedName>
        <fullName evidence="1">Uncharacterized protein</fullName>
    </submittedName>
</protein>
<name>A0A7W8QK67_9ACTN</name>
<proteinExistence type="predicted"/>
<gene>
    <name evidence="1" type="ORF">HDA36_001364</name>
</gene>
<evidence type="ECO:0000313" key="2">
    <source>
        <dbReference type="Proteomes" id="UP000572635"/>
    </source>
</evidence>
<comment type="caution">
    <text evidence="1">The sequence shown here is derived from an EMBL/GenBank/DDBJ whole genome shotgun (WGS) entry which is preliminary data.</text>
</comment>